<keyword evidence="3" id="KW-0732">Signal</keyword>
<dbReference type="InterPro" id="IPR006652">
    <property type="entry name" value="Kelch_1"/>
</dbReference>
<keyword evidence="1" id="KW-0880">Kelch repeat</keyword>
<name>A0A553PKB3_TIGCA</name>
<dbReference type="AlphaFoldDB" id="A0A553PKB3"/>
<dbReference type="EMBL" id="VCGU01000003">
    <property type="protein sequence ID" value="TRY78121.1"/>
    <property type="molecule type" value="Genomic_DNA"/>
</dbReference>
<keyword evidence="5" id="KW-1185">Reference proteome</keyword>
<dbReference type="PANTHER" id="PTHR45632:SF3">
    <property type="entry name" value="KELCH-LIKE PROTEIN 32"/>
    <property type="match status" value="1"/>
</dbReference>
<evidence type="ECO:0000256" key="3">
    <source>
        <dbReference type="SAM" id="SignalP"/>
    </source>
</evidence>
<evidence type="ECO:0000256" key="1">
    <source>
        <dbReference type="ARBA" id="ARBA00022441"/>
    </source>
</evidence>
<evidence type="ECO:0000313" key="4">
    <source>
        <dbReference type="EMBL" id="TRY78121.1"/>
    </source>
</evidence>
<dbReference type="PANTHER" id="PTHR45632">
    <property type="entry name" value="LD33804P"/>
    <property type="match status" value="1"/>
</dbReference>
<dbReference type="Proteomes" id="UP000318571">
    <property type="component" value="Chromosome 11"/>
</dbReference>
<dbReference type="STRING" id="6832.A0A553PKB3"/>
<dbReference type="SUPFAM" id="SSF117281">
    <property type="entry name" value="Kelch motif"/>
    <property type="match status" value="1"/>
</dbReference>
<feature type="chain" id="PRO_5021867890" evidence="3">
    <location>
        <begin position="19"/>
        <end position="310"/>
    </location>
</feature>
<proteinExistence type="predicted"/>
<feature type="signal peptide" evidence="3">
    <location>
        <begin position="1"/>
        <end position="18"/>
    </location>
</feature>
<organism evidence="4 5">
    <name type="scientific">Tigriopus californicus</name>
    <name type="common">Marine copepod</name>
    <dbReference type="NCBI Taxonomy" id="6832"/>
    <lineage>
        <taxon>Eukaryota</taxon>
        <taxon>Metazoa</taxon>
        <taxon>Ecdysozoa</taxon>
        <taxon>Arthropoda</taxon>
        <taxon>Crustacea</taxon>
        <taxon>Multicrustacea</taxon>
        <taxon>Hexanauplia</taxon>
        <taxon>Copepoda</taxon>
        <taxon>Harpacticoida</taxon>
        <taxon>Harpacticidae</taxon>
        <taxon>Tigriopus</taxon>
    </lineage>
</organism>
<dbReference type="Pfam" id="PF01344">
    <property type="entry name" value="Kelch_1"/>
    <property type="match status" value="2"/>
</dbReference>
<evidence type="ECO:0000256" key="2">
    <source>
        <dbReference type="ARBA" id="ARBA00022737"/>
    </source>
</evidence>
<keyword evidence="2" id="KW-0677">Repeat</keyword>
<reference evidence="4 5" key="1">
    <citation type="journal article" date="2018" name="Nat. Ecol. Evol.">
        <title>Genomic signatures of mitonuclear coevolution across populations of Tigriopus californicus.</title>
        <authorList>
            <person name="Barreto F.S."/>
            <person name="Watson E.T."/>
            <person name="Lima T.G."/>
            <person name="Willett C.S."/>
            <person name="Edmands S."/>
            <person name="Li W."/>
            <person name="Burton R.S."/>
        </authorList>
    </citation>
    <scope>NUCLEOTIDE SEQUENCE [LARGE SCALE GENOMIC DNA]</scope>
    <source>
        <strain evidence="4 5">San Diego</strain>
    </source>
</reference>
<dbReference type="SMART" id="SM00612">
    <property type="entry name" value="Kelch"/>
    <property type="match status" value="5"/>
</dbReference>
<dbReference type="OrthoDB" id="45365at2759"/>
<dbReference type="Gene3D" id="2.120.10.80">
    <property type="entry name" value="Kelch-type beta propeller"/>
    <property type="match status" value="2"/>
</dbReference>
<comment type="caution">
    <text evidence="4">The sequence shown here is derived from an EMBL/GenBank/DDBJ whole genome shotgun (WGS) entry which is preliminary data.</text>
</comment>
<gene>
    <name evidence="4" type="ORF">TCAL_09781</name>
</gene>
<sequence length="310" mass="33239">MIWIIPVLLIFIPGTVKGSILVLGGTGTASSYLSSVELITGNGTNCLFPNLTQGRYGAVAENLNGIIYVCGGFTEEDPFNSRTCEEFGFHNNTWSKSIPMSVGRGFPSSAFVLSTMVVLGGENSGGQISSTEYLDREAGYWMEGVTMSSNVEAACSVAISESSLVIVGGTSGSFLSKVELFDIETYEWTRLSDLRRGRYDHGCLLADVNGTLGVIVTGGQVSSGATSTVEFLNLKTWEWSDLPSLNSPRSGHEMGLLGGYPTVLGGYFSGVTEQFINGSWIQTPENNLRVERAWFSKVAVGNLSCDDVLH</sequence>
<protein>
    <submittedName>
        <fullName evidence="4">Uncharacterized protein</fullName>
    </submittedName>
</protein>
<accession>A0A553PKB3</accession>
<dbReference type="InterPro" id="IPR015915">
    <property type="entry name" value="Kelch-typ_b-propeller"/>
</dbReference>
<evidence type="ECO:0000313" key="5">
    <source>
        <dbReference type="Proteomes" id="UP000318571"/>
    </source>
</evidence>